<dbReference type="SUPFAM" id="SSF52540">
    <property type="entry name" value="P-loop containing nucleoside triphosphate hydrolases"/>
    <property type="match status" value="1"/>
</dbReference>
<name>A0A2V4NNJ5_9ACTN</name>
<dbReference type="PROSITE" id="PS00678">
    <property type="entry name" value="WD_REPEATS_1"/>
    <property type="match status" value="3"/>
</dbReference>
<dbReference type="InterPro" id="IPR041452">
    <property type="entry name" value="APAF1_C"/>
</dbReference>
<dbReference type="InterPro" id="IPR036322">
    <property type="entry name" value="WD40_repeat_dom_sf"/>
</dbReference>
<dbReference type="AlphaFoldDB" id="A0A2V4NNJ5"/>
<dbReference type="PRINTS" id="PR00320">
    <property type="entry name" value="GPROTEINBRPT"/>
</dbReference>
<feature type="repeat" description="WD" evidence="3">
    <location>
        <begin position="756"/>
        <end position="797"/>
    </location>
</feature>
<dbReference type="Proteomes" id="UP000248039">
    <property type="component" value="Unassembled WGS sequence"/>
</dbReference>
<dbReference type="SUPFAM" id="SSF50978">
    <property type="entry name" value="WD40 repeat-like"/>
    <property type="match status" value="2"/>
</dbReference>
<dbReference type="Pfam" id="PF17908">
    <property type="entry name" value="APAF1_C"/>
    <property type="match status" value="1"/>
</dbReference>
<dbReference type="PRINTS" id="PR00364">
    <property type="entry name" value="DISEASERSIST"/>
</dbReference>
<dbReference type="PANTHER" id="PTHR22847">
    <property type="entry name" value="WD40 REPEAT PROTEIN"/>
    <property type="match status" value="1"/>
</dbReference>
<dbReference type="InterPro" id="IPR010982">
    <property type="entry name" value="Lambda_DNA-bd_dom_sf"/>
</dbReference>
<dbReference type="PANTHER" id="PTHR22847:SF637">
    <property type="entry name" value="WD REPEAT DOMAIN 5B"/>
    <property type="match status" value="1"/>
</dbReference>
<dbReference type="GO" id="GO:0005829">
    <property type="term" value="C:cytosol"/>
    <property type="evidence" value="ECO:0007669"/>
    <property type="project" value="UniProtKB-ARBA"/>
</dbReference>
<accession>A0A2V4NNJ5</accession>
<organism evidence="5 6">
    <name type="scientific">Streptomyces tateyamensis</name>
    <dbReference type="NCBI Taxonomy" id="565073"/>
    <lineage>
        <taxon>Bacteria</taxon>
        <taxon>Bacillati</taxon>
        <taxon>Actinomycetota</taxon>
        <taxon>Actinomycetes</taxon>
        <taxon>Kitasatosporales</taxon>
        <taxon>Streptomycetaceae</taxon>
        <taxon>Streptomyces</taxon>
    </lineage>
</organism>
<dbReference type="InterPro" id="IPR036388">
    <property type="entry name" value="WH-like_DNA-bd_sf"/>
</dbReference>
<comment type="caution">
    <text evidence="5">The sequence shown here is derived from an EMBL/GenBank/DDBJ whole genome shotgun (WGS) entry which is preliminary data.</text>
</comment>
<evidence type="ECO:0000313" key="6">
    <source>
        <dbReference type="Proteomes" id="UP000248039"/>
    </source>
</evidence>
<evidence type="ECO:0000256" key="1">
    <source>
        <dbReference type="ARBA" id="ARBA00022574"/>
    </source>
</evidence>
<dbReference type="InterPro" id="IPR019775">
    <property type="entry name" value="WD40_repeat_CS"/>
</dbReference>
<dbReference type="PROSITE" id="PS50294">
    <property type="entry name" value="WD_REPEATS_REGION"/>
    <property type="match status" value="6"/>
</dbReference>
<feature type="repeat" description="WD" evidence="3">
    <location>
        <begin position="1091"/>
        <end position="1132"/>
    </location>
</feature>
<feature type="repeat" description="WD" evidence="3">
    <location>
        <begin position="590"/>
        <end position="629"/>
    </location>
</feature>
<dbReference type="Gene3D" id="1.10.260.40">
    <property type="entry name" value="lambda repressor-like DNA-binding domains"/>
    <property type="match status" value="1"/>
</dbReference>
<evidence type="ECO:0000256" key="3">
    <source>
        <dbReference type="PROSITE-ProRule" id="PRU00221"/>
    </source>
</evidence>
<gene>
    <name evidence="5" type="ORF">C7C46_19110</name>
</gene>
<feature type="repeat" description="WD" evidence="3">
    <location>
        <begin position="965"/>
        <end position="1006"/>
    </location>
</feature>
<dbReference type="Pfam" id="PF00931">
    <property type="entry name" value="NB-ARC"/>
    <property type="match status" value="1"/>
</dbReference>
<dbReference type="GO" id="GO:0003677">
    <property type="term" value="F:DNA binding"/>
    <property type="evidence" value="ECO:0007669"/>
    <property type="project" value="InterPro"/>
</dbReference>
<dbReference type="PROSITE" id="PS50082">
    <property type="entry name" value="WD_REPEATS_2"/>
    <property type="match status" value="7"/>
</dbReference>
<dbReference type="InterPro" id="IPR020472">
    <property type="entry name" value="WD40_PAC1"/>
</dbReference>
<dbReference type="InterPro" id="IPR001680">
    <property type="entry name" value="WD40_rpt"/>
</dbReference>
<dbReference type="GO" id="GO:0043531">
    <property type="term" value="F:ADP binding"/>
    <property type="evidence" value="ECO:0007669"/>
    <property type="project" value="InterPro"/>
</dbReference>
<feature type="repeat" description="WD" evidence="3">
    <location>
        <begin position="672"/>
        <end position="713"/>
    </location>
</feature>
<keyword evidence="6" id="KW-1185">Reference proteome</keyword>
<proteinExistence type="predicted"/>
<dbReference type="Gene3D" id="2.130.10.10">
    <property type="entry name" value="YVTN repeat-like/Quinoprotein amine dehydrogenase"/>
    <property type="match status" value="4"/>
</dbReference>
<dbReference type="EMBL" id="PYBW01000068">
    <property type="protein sequence ID" value="PYC77348.1"/>
    <property type="molecule type" value="Genomic_DNA"/>
</dbReference>
<dbReference type="OrthoDB" id="414967at2"/>
<sequence>MGTVQRWSGREAKALREALRMTVRGFAAHLGVSDRTVSKWEAGGEHLFPVTDSQALLDTVLDRADPDAVDRFRQLLDGHVRHRATTAGSYVLAPPPEPGLVHRSEDFDSVISLLAEANASGRSPVLAVCGPGGFGKTTLVTQVCEDPGVRETFPEILWVETGEGCTAARVVELISDLCVHVDGTRPALTDPEQAGFHLARVLQDRRVLLVIDNVWSAADLAPFLFGAPSCTRLVTTRNIRTCPSTAQVLRLGPMSAPEISELLTRSVSRLTRPAADRLAALCGGWPLLATVVGSNVSSDLDAGASAERAVSEARQALHAHGPQAFDVWDADQRSNAIGHAITASLRSLDEGVRITGGSSLRERYLSLAVFPATLPVPLSVLTHWWGTTHGWSASAVRQFCRILADRSLISAYLADRDAVVLHDVFRSYLKHMVGSQWEALHASLIDSYRDAGAADWSQLPAAHPYMWQQLPYHLHEAGLDDELVDLLSSTSYVARKAATIGSQSLAADAIVLGAVEPFRADSHPRHRDWHRAGTLTGAGYLLHGLRTPQDMASTLTLALVRAGDLPSGSTTETADAGGFQASWARAAAVGHGHVGAVVSVATAAGLIVSGGEDGAVRVWDLASRTLVHAFHAHTGWVFATALTHDGALLASAGEDGLIRLWSPRTGRALGVLAGHDRRVRCLSFTPDGRYLLSAAEDGNVRVWNVEELSLSHSMATCGTPLWTVSVDAAARVVAAAGEDEFVRLYDLATGALLDEKAGHRDWVRSVAFSRTGGLLASGSGDRSVVLWDTSGGRLNQVRRVDGLPARVRSVVLDGQSDLLLAATEDAVIRAFDAGGPVGEVRMPPGVDWVRALACAADGTVVAGCEDGALRLWTKSEPDGLHTVAEGSNTVWSTHITSDGGLGAVGHGDGHVELLDLPTAALHRELLGSAGRVWSVATGGRYVAAACGDGSVHVWSLDDESWALRLNGDVTRSWSVAVARSGTRLAASTGDGHIRCWDLPSGALVWEQQAHAGRVRSLAFDAEGHLLAASGGDGSVHLWDSRTGRHLSRFVNPGGWARSIAVDATGAHLAVGSGTGEIHVRDVRTGQFTAHLSGHVGRVLMMAFGDDPDRLLSAAADGTVRAWSLGRQHQLAEVRVDATLNCAAADPGTGRVLVGSAAGPASLQLHHGQTVDHVAEPADSRGEGRI</sequence>
<dbReference type="PROSITE" id="PS50943">
    <property type="entry name" value="HTH_CROC1"/>
    <property type="match status" value="1"/>
</dbReference>
<protein>
    <recommendedName>
        <fullName evidence="4">HTH cro/C1-type domain-containing protein</fullName>
    </recommendedName>
</protein>
<evidence type="ECO:0000313" key="5">
    <source>
        <dbReference type="EMBL" id="PYC77348.1"/>
    </source>
</evidence>
<evidence type="ECO:0000256" key="2">
    <source>
        <dbReference type="ARBA" id="ARBA00022737"/>
    </source>
</evidence>
<feature type="repeat" description="WD" evidence="3">
    <location>
        <begin position="1007"/>
        <end position="1048"/>
    </location>
</feature>
<dbReference type="SUPFAM" id="SSF47413">
    <property type="entry name" value="lambda repressor-like DNA-binding domains"/>
    <property type="match status" value="1"/>
</dbReference>
<reference evidence="5 6" key="1">
    <citation type="submission" date="2018-03" db="EMBL/GenBank/DDBJ databases">
        <title>Bioinformatic expansion and discovery of thiopeptide antibiotics.</title>
        <authorList>
            <person name="Schwalen C.J."/>
            <person name="Hudson G.A."/>
            <person name="Mitchell D.A."/>
        </authorList>
    </citation>
    <scope>NUCLEOTIDE SEQUENCE [LARGE SCALE GENOMIC DNA]</scope>
    <source>
        <strain evidence="5 6">ATCC 21389</strain>
    </source>
</reference>
<dbReference type="SMART" id="SM00320">
    <property type="entry name" value="WD40"/>
    <property type="match status" value="13"/>
</dbReference>
<keyword evidence="2" id="KW-0677">Repeat</keyword>
<dbReference type="InterPro" id="IPR001387">
    <property type="entry name" value="Cro/C1-type_HTH"/>
</dbReference>
<feature type="domain" description="HTH cro/C1-type" evidence="4">
    <location>
        <begin position="13"/>
        <end position="43"/>
    </location>
</feature>
<dbReference type="InterPro" id="IPR027417">
    <property type="entry name" value="P-loop_NTPase"/>
</dbReference>
<feature type="repeat" description="WD" evidence="3">
    <location>
        <begin position="630"/>
        <end position="671"/>
    </location>
</feature>
<keyword evidence="1 3" id="KW-0853">WD repeat</keyword>
<evidence type="ECO:0000259" key="4">
    <source>
        <dbReference type="PROSITE" id="PS50943"/>
    </source>
</evidence>
<dbReference type="CDD" id="cd00200">
    <property type="entry name" value="WD40"/>
    <property type="match status" value="2"/>
</dbReference>
<dbReference type="Pfam" id="PF00400">
    <property type="entry name" value="WD40"/>
    <property type="match status" value="9"/>
</dbReference>
<dbReference type="Gene3D" id="1.10.10.10">
    <property type="entry name" value="Winged helix-like DNA-binding domain superfamily/Winged helix DNA-binding domain"/>
    <property type="match status" value="1"/>
</dbReference>
<dbReference type="Gene3D" id="3.40.50.300">
    <property type="entry name" value="P-loop containing nucleotide triphosphate hydrolases"/>
    <property type="match status" value="1"/>
</dbReference>
<dbReference type="CDD" id="cd00093">
    <property type="entry name" value="HTH_XRE"/>
    <property type="match status" value="1"/>
</dbReference>
<dbReference type="InterPro" id="IPR002182">
    <property type="entry name" value="NB-ARC"/>
</dbReference>
<dbReference type="InterPro" id="IPR015943">
    <property type="entry name" value="WD40/YVTN_repeat-like_dom_sf"/>
</dbReference>
<dbReference type="Gene3D" id="1.25.40.370">
    <property type="match status" value="1"/>
</dbReference>